<keyword evidence="2" id="KW-1185">Reference proteome</keyword>
<dbReference type="EMBL" id="JBHUFC010000024">
    <property type="protein sequence ID" value="MFD1789673.1"/>
    <property type="molecule type" value="Genomic_DNA"/>
</dbReference>
<reference evidence="2" key="1">
    <citation type="journal article" date="2019" name="Int. J. Syst. Evol. Microbiol.">
        <title>The Global Catalogue of Microorganisms (GCM) 10K type strain sequencing project: providing services to taxonomists for standard genome sequencing and annotation.</title>
        <authorList>
            <consortium name="The Broad Institute Genomics Platform"/>
            <consortium name="The Broad Institute Genome Sequencing Center for Infectious Disease"/>
            <person name="Wu L."/>
            <person name="Ma J."/>
        </authorList>
    </citation>
    <scope>NUCLEOTIDE SEQUENCE [LARGE SCALE GENOMIC DNA]</scope>
    <source>
        <strain evidence="2">Q85</strain>
    </source>
</reference>
<dbReference type="RefSeq" id="WP_380941802.1">
    <property type="nucleotide sequence ID" value="NZ_JBHUFC010000024.1"/>
</dbReference>
<organism evidence="1 2">
    <name type="scientific">Sphingomonas floccifaciens</name>
    <dbReference type="NCBI Taxonomy" id="1844115"/>
    <lineage>
        <taxon>Bacteria</taxon>
        <taxon>Pseudomonadati</taxon>
        <taxon>Pseudomonadota</taxon>
        <taxon>Alphaproteobacteria</taxon>
        <taxon>Sphingomonadales</taxon>
        <taxon>Sphingomonadaceae</taxon>
        <taxon>Sphingomonas</taxon>
    </lineage>
</organism>
<sequence length="52" mass="6318">MTPSTRLTAITRQVGRLRPDWRNHERYFEERSEIERALRALIHELKEGERRG</sequence>
<name>A0ABW4NII1_9SPHN</name>
<dbReference type="Proteomes" id="UP001597283">
    <property type="component" value="Unassembled WGS sequence"/>
</dbReference>
<evidence type="ECO:0000313" key="2">
    <source>
        <dbReference type="Proteomes" id="UP001597283"/>
    </source>
</evidence>
<proteinExistence type="predicted"/>
<evidence type="ECO:0000313" key="1">
    <source>
        <dbReference type="EMBL" id="MFD1789673.1"/>
    </source>
</evidence>
<gene>
    <name evidence="1" type="ORF">ACFSC3_19135</name>
</gene>
<comment type="caution">
    <text evidence="1">The sequence shown here is derived from an EMBL/GenBank/DDBJ whole genome shotgun (WGS) entry which is preliminary data.</text>
</comment>
<accession>A0ABW4NII1</accession>
<protein>
    <submittedName>
        <fullName evidence="1">Uncharacterized protein</fullName>
    </submittedName>
</protein>